<dbReference type="Pfam" id="PF13409">
    <property type="entry name" value="GST_N_2"/>
    <property type="match status" value="1"/>
</dbReference>
<dbReference type="PROSITE" id="PS50405">
    <property type="entry name" value="GST_CTER"/>
    <property type="match status" value="1"/>
</dbReference>
<dbReference type="SFLD" id="SFLDS00019">
    <property type="entry name" value="Glutathione_Transferase_(cytos"/>
    <property type="match status" value="1"/>
</dbReference>
<dbReference type="InterPro" id="IPR010987">
    <property type="entry name" value="Glutathione-S-Trfase_C-like"/>
</dbReference>
<dbReference type="CDD" id="cd03051">
    <property type="entry name" value="GST_N_GTT2_like"/>
    <property type="match status" value="1"/>
</dbReference>
<dbReference type="Gene3D" id="1.20.1050.10">
    <property type="match status" value="1"/>
</dbReference>
<name>A0A328AUY0_9CAUL</name>
<comment type="caution">
    <text evidence="3">The sequence shown here is derived from an EMBL/GenBank/DDBJ whole genome shotgun (WGS) entry which is preliminary data.</text>
</comment>
<keyword evidence="3" id="KW-0808">Transferase</keyword>
<dbReference type="GO" id="GO:0016740">
    <property type="term" value="F:transferase activity"/>
    <property type="evidence" value="ECO:0007669"/>
    <property type="project" value="UniProtKB-KW"/>
</dbReference>
<dbReference type="PROSITE" id="PS50404">
    <property type="entry name" value="GST_NTER"/>
    <property type="match status" value="1"/>
</dbReference>
<evidence type="ECO:0000259" key="2">
    <source>
        <dbReference type="PROSITE" id="PS50405"/>
    </source>
</evidence>
<gene>
    <name evidence="3" type="ORF">DJ021_03715</name>
</gene>
<dbReference type="OrthoDB" id="5293590at2"/>
<dbReference type="SUPFAM" id="SSF47616">
    <property type="entry name" value="GST C-terminal domain-like"/>
    <property type="match status" value="1"/>
</dbReference>
<accession>A0A328AUY0</accession>
<evidence type="ECO:0000313" key="3">
    <source>
        <dbReference type="EMBL" id="RAK58972.1"/>
    </source>
</evidence>
<dbReference type="PANTHER" id="PTHR44051">
    <property type="entry name" value="GLUTATHIONE S-TRANSFERASE-RELATED"/>
    <property type="match status" value="1"/>
</dbReference>
<dbReference type="InterPro" id="IPR004045">
    <property type="entry name" value="Glutathione_S-Trfase_N"/>
</dbReference>
<dbReference type="RefSeq" id="WP_111456265.1">
    <property type="nucleotide sequence ID" value="NZ_QFYP01000001.1"/>
</dbReference>
<reference evidence="4" key="1">
    <citation type="submission" date="2018-05" db="EMBL/GenBank/DDBJ databases">
        <authorList>
            <person name="Li X."/>
        </authorList>
    </citation>
    <scope>NUCLEOTIDE SEQUENCE [LARGE SCALE GENOMIC DNA]</scope>
    <source>
        <strain evidence="4">HKS-05</strain>
    </source>
</reference>
<organism evidence="3 4">
    <name type="scientific">Phenylobacterium hankyongense</name>
    <dbReference type="NCBI Taxonomy" id="1813876"/>
    <lineage>
        <taxon>Bacteria</taxon>
        <taxon>Pseudomonadati</taxon>
        <taxon>Pseudomonadota</taxon>
        <taxon>Alphaproteobacteria</taxon>
        <taxon>Caulobacterales</taxon>
        <taxon>Caulobacteraceae</taxon>
        <taxon>Phenylobacterium</taxon>
    </lineage>
</organism>
<dbReference type="Gene3D" id="3.40.30.10">
    <property type="entry name" value="Glutaredoxin"/>
    <property type="match status" value="1"/>
</dbReference>
<dbReference type="SFLD" id="SFLDG00358">
    <property type="entry name" value="Main_(cytGST)"/>
    <property type="match status" value="1"/>
</dbReference>
<dbReference type="EMBL" id="QFYP01000001">
    <property type="protein sequence ID" value="RAK58972.1"/>
    <property type="molecule type" value="Genomic_DNA"/>
</dbReference>
<dbReference type="InterPro" id="IPR040079">
    <property type="entry name" value="Glutathione_S-Trfase"/>
</dbReference>
<dbReference type="InterPro" id="IPR036282">
    <property type="entry name" value="Glutathione-S-Trfase_C_sf"/>
</dbReference>
<dbReference type="PANTHER" id="PTHR44051:SF8">
    <property type="entry name" value="GLUTATHIONE S-TRANSFERASE GSTA"/>
    <property type="match status" value="1"/>
</dbReference>
<sequence length="204" mass="22685">MKLYTSIGPNPRTVTLFIAEKGLQIPTVEVDLRGGENRREPFLKINPAGQLPALELNDGARITEIIAICEYLEELHPSPPLIGSTPQERAAARMWARRVDLKVCEPMANGFRYAEGLPLFQGRMRCLPEAAPGLKAIARDGLEWLEEQFQGPWIAGERYTLADILLFSFLEFGAVVGQPLDPSFEKLTAWFGRVKARPTISVPA</sequence>
<dbReference type="SUPFAM" id="SSF52833">
    <property type="entry name" value="Thioredoxin-like"/>
    <property type="match status" value="1"/>
</dbReference>
<evidence type="ECO:0000259" key="1">
    <source>
        <dbReference type="PROSITE" id="PS50404"/>
    </source>
</evidence>
<dbReference type="AlphaFoldDB" id="A0A328AUY0"/>
<dbReference type="InterPro" id="IPR034345">
    <property type="entry name" value="Gtt2-like_N"/>
</dbReference>
<evidence type="ECO:0000313" key="4">
    <source>
        <dbReference type="Proteomes" id="UP000249842"/>
    </source>
</evidence>
<proteinExistence type="predicted"/>
<feature type="domain" description="GST C-terminal" evidence="2">
    <location>
        <begin position="85"/>
        <end position="204"/>
    </location>
</feature>
<keyword evidence="4" id="KW-1185">Reference proteome</keyword>
<dbReference type="InterPro" id="IPR036249">
    <property type="entry name" value="Thioredoxin-like_sf"/>
</dbReference>
<feature type="domain" description="GST N-terminal" evidence="1">
    <location>
        <begin position="1"/>
        <end position="80"/>
    </location>
</feature>
<dbReference type="Pfam" id="PF00043">
    <property type="entry name" value="GST_C"/>
    <property type="match status" value="1"/>
</dbReference>
<protein>
    <submittedName>
        <fullName evidence="3">Glutathione S-transferase</fullName>
    </submittedName>
</protein>
<dbReference type="InterPro" id="IPR004046">
    <property type="entry name" value="GST_C"/>
</dbReference>
<dbReference type="Proteomes" id="UP000249842">
    <property type="component" value="Unassembled WGS sequence"/>
</dbReference>